<dbReference type="Gene3D" id="3.40.1230.10">
    <property type="entry name" value="MTH938-like"/>
    <property type="match status" value="1"/>
</dbReference>
<dbReference type="FunFam" id="3.40.1230.10:FF:000001">
    <property type="entry name" value="Adipogenesis-associated, Mth938 domain-containing"/>
    <property type="match status" value="1"/>
</dbReference>
<protein>
    <recommendedName>
        <fullName evidence="5">Mth938-like domain-containing protein</fullName>
    </recommendedName>
</protein>
<organism evidence="3 4">
    <name type="scientific">candidate division MSBL1 archaeon SCGC-AAA259I07</name>
    <dbReference type="NCBI Taxonomy" id="1698266"/>
    <lineage>
        <taxon>Archaea</taxon>
        <taxon>Methanobacteriati</taxon>
        <taxon>Methanobacteriota</taxon>
        <taxon>candidate division MSBL1</taxon>
    </lineage>
</organism>
<dbReference type="GO" id="GO:0005737">
    <property type="term" value="C:cytoplasm"/>
    <property type="evidence" value="ECO:0007669"/>
    <property type="project" value="UniProtKB-SubCell"/>
</dbReference>
<dbReference type="PANTHER" id="PTHR15811:SF5">
    <property type="entry name" value="MTH938 DOMAIN-CONTAINING PROTEIN"/>
    <property type="match status" value="1"/>
</dbReference>
<reference evidence="3 4" key="1">
    <citation type="journal article" date="2016" name="Sci. Rep.">
        <title>Metabolic traits of an uncultured archaeal lineage -MSBL1- from brine pools of the Red Sea.</title>
        <authorList>
            <person name="Mwirichia R."/>
            <person name="Alam I."/>
            <person name="Rashid M."/>
            <person name="Vinu M."/>
            <person name="Ba-Alawi W."/>
            <person name="Anthony Kamau A."/>
            <person name="Kamanda Ngugi D."/>
            <person name="Goker M."/>
            <person name="Klenk H.P."/>
            <person name="Bajic V."/>
            <person name="Stingl U."/>
        </authorList>
    </citation>
    <scope>NUCLEOTIDE SEQUENCE [LARGE SCALE GENOMIC DNA]</scope>
    <source>
        <strain evidence="3">SCGC-AAA259I07</strain>
    </source>
</reference>
<dbReference type="SUPFAM" id="SSF64076">
    <property type="entry name" value="MTH938-like"/>
    <property type="match status" value="1"/>
</dbReference>
<dbReference type="AlphaFoldDB" id="A0A133UJF1"/>
<accession>A0A133UJF1</accession>
<dbReference type="Pfam" id="PF04430">
    <property type="entry name" value="DUF498"/>
    <property type="match status" value="1"/>
</dbReference>
<dbReference type="InterPro" id="IPR007523">
    <property type="entry name" value="NDUFAF3/AAMDC"/>
</dbReference>
<keyword evidence="2" id="KW-0963">Cytoplasm</keyword>
<comment type="caution">
    <text evidence="3">The sequence shown here is derived from an EMBL/GenBank/DDBJ whole genome shotgun (WGS) entry which is preliminary data.</text>
</comment>
<dbReference type="InterPro" id="IPR034096">
    <property type="entry name" value="AAMDC"/>
</dbReference>
<evidence type="ECO:0000256" key="1">
    <source>
        <dbReference type="ARBA" id="ARBA00004496"/>
    </source>
</evidence>
<evidence type="ECO:0000256" key="2">
    <source>
        <dbReference type="ARBA" id="ARBA00022490"/>
    </source>
</evidence>
<dbReference type="Proteomes" id="UP000070155">
    <property type="component" value="Unassembled WGS sequence"/>
</dbReference>
<dbReference type="InterPro" id="IPR036748">
    <property type="entry name" value="MTH938-like_sf"/>
</dbReference>
<evidence type="ECO:0008006" key="5">
    <source>
        <dbReference type="Google" id="ProtNLM"/>
    </source>
</evidence>
<proteinExistence type="predicted"/>
<keyword evidence="4" id="KW-1185">Reference proteome</keyword>
<name>A0A133UJF1_9EURY</name>
<dbReference type="CDD" id="cd05126">
    <property type="entry name" value="Mth938"/>
    <property type="match status" value="1"/>
</dbReference>
<dbReference type="EMBL" id="LHXQ01000058">
    <property type="protein sequence ID" value="KXA94285.1"/>
    <property type="molecule type" value="Genomic_DNA"/>
</dbReference>
<evidence type="ECO:0000313" key="3">
    <source>
        <dbReference type="EMBL" id="KXA94285.1"/>
    </source>
</evidence>
<dbReference type="PANTHER" id="PTHR15811">
    <property type="entry name" value="MTH938 DOMAIN-CONTAINING PROTEIN"/>
    <property type="match status" value="1"/>
</dbReference>
<comment type="subcellular location">
    <subcellularLocation>
        <location evidence="1">Cytoplasm</location>
    </subcellularLocation>
</comment>
<evidence type="ECO:0000313" key="4">
    <source>
        <dbReference type="Proteomes" id="UP000070155"/>
    </source>
</evidence>
<sequence length="112" mass="12702">MIDSYSFGKIVIDGKEYTNDVIIFPDRVKSGWWRKEGHSLYPEDIEDITKESPEVLVVGTGAYGRLSIPSKTREYIKSDGIEIIAEKTEEACKTYNDLKDEKKTIAALHLTC</sequence>
<gene>
    <name evidence="3" type="ORF">AKJ36_03140</name>
</gene>